<dbReference type="PANTHER" id="PTHR19879">
    <property type="entry name" value="TRANSCRIPTION INITIATION FACTOR TFIID"/>
    <property type="match status" value="1"/>
</dbReference>
<feature type="repeat" description="WD" evidence="3">
    <location>
        <begin position="128"/>
        <end position="169"/>
    </location>
</feature>
<evidence type="ECO:0000256" key="1">
    <source>
        <dbReference type="ARBA" id="ARBA00022574"/>
    </source>
</evidence>
<proteinExistence type="evidence at transcript level"/>
<feature type="repeat" description="WD" evidence="3">
    <location>
        <begin position="1"/>
        <end position="30"/>
    </location>
</feature>
<dbReference type="SUPFAM" id="SSF50978">
    <property type="entry name" value="WD40 repeat-like"/>
    <property type="match status" value="1"/>
</dbReference>
<dbReference type="AlphaFoldDB" id="A0A6F9DUU2"/>
<evidence type="ECO:0000256" key="2">
    <source>
        <dbReference type="ARBA" id="ARBA00022737"/>
    </source>
</evidence>
<feature type="repeat" description="WD" evidence="3">
    <location>
        <begin position="210"/>
        <end position="251"/>
    </location>
</feature>
<dbReference type="InterPro" id="IPR015943">
    <property type="entry name" value="WD40/YVTN_repeat-like_dom_sf"/>
</dbReference>
<keyword evidence="1 3" id="KW-0853">WD repeat</keyword>
<feature type="repeat" description="WD" evidence="3">
    <location>
        <begin position="86"/>
        <end position="120"/>
    </location>
</feature>
<dbReference type="CDD" id="cd00200">
    <property type="entry name" value="WD40"/>
    <property type="match status" value="1"/>
</dbReference>
<dbReference type="SMART" id="SM00320">
    <property type="entry name" value="WD40"/>
    <property type="match status" value="5"/>
</dbReference>
<sequence length="334" mass="37241">MSNNENYLCSALDDATIKIWNVQEKNTDLLRLNACDMTSNTIPEVQTNAAIVSFGSDFKEDVQQLKSYSSIKHFNNLHQEPCMTTVRAHGGTVYGTCFTSKDDYLLSCSEDTTIRLWDIKDFTNKAIYNGHSYPVFSIASSDFDLYFASGSYDCTAKLWTFDRTFPIRAFAGHQQPVQSIAFHSNVSYLATADTSVRLWDISSGKTVRLMTGHWAPVMCLSFSPNGRWLASAGEDTRIRVWDIASGSLWKEMRGHAESVYGLQFSPDSSLLSSCGADSCVRVWNVKAPSTVQTTAMDKADNPHLVGEWTVDKFSSVLFTRLTANNLLKCISVQI</sequence>
<gene>
    <name evidence="4" type="primary">Taf5l</name>
</gene>
<protein>
    <submittedName>
        <fullName evidence="4">TAF5-like RNA polymerase II p300/CBP-associated factor-associated factor 65 kDa subunit 5L</fullName>
    </submittedName>
</protein>
<dbReference type="PRINTS" id="PR00320">
    <property type="entry name" value="GPROTEINBRPT"/>
</dbReference>
<organism evidence="4">
    <name type="scientific">Phallusia mammillata</name>
    <dbReference type="NCBI Taxonomy" id="59560"/>
    <lineage>
        <taxon>Eukaryota</taxon>
        <taxon>Metazoa</taxon>
        <taxon>Chordata</taxon>
        <taxon>Tunicata</taxon>
        <taxon>Ascidiacea</taxon>
        <taxon>Phlebobranchia</taxon>
        <taxon>Ascidiidae</taxon>
        <taxon>Phallusia</taxon>
    </lineage>
</organism>
<dbReference type="GO" id="GO:0006367">
    <property type="term" value="P:transcription initiation at RNA polymerase II promoter"/>
    <property type="evidence" value="ECO:0007669"/>
    <property type="project" value="TreeGrafter"/>
</dbReference>
<dbReference type="GO" id="GO:0016251">
    <property type="term" value="F:RNA polymerase II general transcription initiation factor activity"/>
    <property type="evidence" value="ECO:0007669"/>
    <property type="project" value="TreeGrafter"/>
</dbReference>
<dbReference type="PANTHER" id="PTHR19879:SF1">
    <property type="entry name" value="CANNONBALL-RELATED"/>
    <property type="match status" value="1"/>
</dbReference>
<reference evidence="4" key="1">
    <citation type="submission" date="2020-04" db="EMBL/GenBank/DDBJ databases">
        <authorList>
            <person name="Neveu A P."/>
        </authorList>
    </citation>
    <scope>NUCLEOTIDE SEQUENCE</scope>
    <source>
        <tissue evidence="4">Whole embryo</tissue>
    </source>
</reference>
<dbReference type="EMBL" id="LR790936">
    <property type="protein sequence ID" value="CAB3266798.1"/>
    <property type="molecule type" value="mRNA"/>
</dbReference>
<name>A0A6F9DUU2_9ASCI</name>
<dbReference type="InterPro" id="IPR001680">
    <property type="entry name" value="WD40_rpt"/>
</dbReference>
<dbReference type="InterPro" id="IPR020472">
    <property type="entry name" value="WD40_PAC1"/>
</dbReference>
<dbReference type="Gene3D" id="2.130.10.10">
    <property type="entry name" value="YVTN repeat-like/Quinoprotein amine dehydrogenase"/>
    <property type="match status" value="3"/>
</dbReference>
<dbReference type="PROSITE" id="PS00678">
    <property type="entry name" value="WD_REPEATS_1"/>
    <property type="match status" value="5"/>
</dbReference>
<feature type="repeat" description="WD" evidence="3">
    <location>
        <begin position="170"/>
        <end position="209"/>
    </location>
</feature>
<dbReference type="PROSITE" id="PS50294">
    <property type="entry name" value="WD_REPEATS_REGION"/>
    <property type="match status" value="5"/>
</dbReference>
<dbReference type="GO" id="GO:0005669">
    <property type="term" value="C:transcription factor TFIID complex"/>
    <property type="evidence" value="ECO:0007669"/>
    <property type="project" value="TreeGrafter"/>
</dbReference>
<accession>A0A6F9DUU2</accession>
<evidence type="ECO:0000256" key="3">
    <source>
        <dbReference type="PROSITE-ProRule" id="PRU00221"/>
    </source>
</evidence>
<dbReference type="InterPro" id="IPR019775">
    <property type="entry name" value="WD40_repeat_CS"/>
</dbReference>
<dbReference type="PROSITE" id="PS50082">
    <property type="entry name" value="WD_REPEATS_2"/>
    <property type="match status" value="6"/>
</dbReference>
<dbReference type="Pfam" id="PF00400">
    <property type="entry name" value="WD40"/>
    <property type="match status" value="6"/>
</dbReference>
<dbReference type="InterPro" id="IPR036322">
    <property type="entry name" value="WD40_repeat_dom_sf"/>
</dbReference>
<keyword evidence="2" id="KW-0677">Repeat</keyword>
<evidence type="ECO:0000313" key="4">
    <source>
        <dbReference type="EMBL" id="CAB3266798.1"/>
    </source>
</evidence>
<feature type="repeat" description="WD" evidence="3">
    <location>
        <begin position="252"/>
        <end position="293"/>
    </location>
</feature>